<evidence type="ECO:0000313" key="1">
    <source>
        <dbReference type="EMBL" id="RVT91439.1"/>
    </source>
</evidence>
<keyword evidence="2" id="KW-1185">Reference proteome</keyword>
<name>A0A437M142_9PROT</name>
<dbReference type="Pfam" id="PF07505">
    <property type="entry name" value="DUF5131"/>
    <property type="match status" value="1"/>
</dbReference>
<evidence type="ECO:0000313" key="2">
    <source>
        <dbReference type="Proteomes" id="UP000282957"/>
    </source>
</evidence>
<accession>A0A437M142</accession>
<gene>
    <name evidence="1" type="ORF">EOD42_22550</name>
</gene>
<dbReference type="Proteomes" id="UP000282957">
    <property type="component" value="Unassembled WGS sequence"/>
</dbReference>
<reference evidence="1 2" key="1">
    <citation type="submission" date="2019-01" db="EMBL/GenBank/DDBJ databases">
        <authorList>
            <person name="Chen W.-M."/>
        </authorList>
    </citation>
    <scope>NUCLEOTIDE SEQUENCE [LARGE SCALE GENOMIC DNA]</scope>
    <source>
        <strain evidence="1 2">CCP-6</strain>
    </source>
</reference>
<dbReference type="AlphaFoldDB" id="A0A437M142"/>
<proteinExistence type="predicted"/>
<sequence>MAEATGIEWADSTFNPWVGCTKISPACDNCYAEGWAKRAGEAGLWSGTLRRTSVQNWNLPRRWNREAAAAGAPRRVFCASLADVFDNQADPAWRADLWRLIRETPALTWFLLTKRPQNVRKMLPPEWGEAGWPNVWLGTTAEDEEYYLKRWRHLSVVPAPLRFLSYEPALGPLGDLRFQDKGAPDWLIVGGESGPGARPMHPAWAREVRDQCSQAGVPFMFKQWGDWLPEGQPTGGEIGQINLWRRDWIRLDGGQGAYSPTAAAVHPIGKKRAGRLLDGVEHIAIPTVAGTASHE</sequence>
<dbReference type="OrthoDB" id="9787478at2"/>
<protein>
    <submittedName>
        <fullName evidence="1">Phage Gp37/Gp68 family protein</fullName>
    </submittedName>
</protein>
<dbReference type="EMBL" id="SACL01000011">
    <property type="protein sequence ID" value="RVT91439.1"/>
    <property type="molecule type" value="Genomic_DNA"/>
</dbReference>
<comment type="caution">
    <text evidence="1">The sequence shown here is derived from an EMBL/GenBank/DDBJ whole genome shotgun (WGS) entry which is preliminary data.</text>
</comment>
<dbReference type="RefSeq" id="WP_127789857.1">
    <property type="nucleotide sequence ID" value="NZ_SACL01000011.1"/>
</dbReference>
<dbReference type="InterPro" id="IPR011101">
    <property type="entry name" value="DUF5131"/>
</dbReference>
<organism evidence="1 2">
    <name type="scientific">Rhodovarius crocodyli</name>
    <dbReference type="NCBI Taxonomy" id="1979269"/>
    <lineage>
        <taxon>Bacteria</taxon>
        <taxon>Pseudomonadati</taxon>
        <taxon>Pseudomonadota</taxon>
        <taxon>Alphaproteobacteria</taxon>
        <taxon>Acetobacterales</taxon>
        <taxon>Roseomonadaceae</taxon>
        <taxon>Rhodovarius</taxon>
    </lineage>
</organism>